<reference evidence="5 6" key="1">
    <citation type="submission" date="2023-04" db="EMBL/GenBank/DDBJ databases">
        <authorList>
            <person name="Hsu D."/>
        </authorList>
    </citation>
    <scope>NUCLEOTIDE SEQUENCE [LARGE SCALE GENOMIC DNA]</scope>
    <source>
        <strain evidence="5 6">MK1</strain>
    </source>
</reference>
<evidence type="ECO:0000313" key="5">
    <source>
        <dbReference type="EMBL" id="WRO22726.1"/>
    </source>
</evidence>
<dbReference type="Proteomes" id="UP001329915">
    <property type="component" value="Chromosome"/>
</dbReference>
<dbReference type="Pfam" id="PF00392">
    <property type="entry name" value="GntR"/>
    <property type="match status" value="1"/>
</dbReference>
<organism evidence="5 6">
    <name type="scientific">Metallumcola ferriviriculae</name>
    <dbReference type="NCBI Taxonomy" id="3039180"/>
    <lineage>
        <taxon>Bacteria</taxon>
        <taxon>Bacillati</taxon>
        <taxon>Bacillota</taxon>
        <taxon>Clostridia</taxon>
        <taxon>Neomoorellales</taxon>
        <taxon>Desulfitibacteraceae</taxon>
        <taxon>Metallumcola</taxon>
    </lineage>
</organism>
<dbReference type="CDD" id="cd07377">
    <property type="entry name" value="WHTH_GntR"/>
    <property type="match status" value="1"/>
</dbReference>
<dbReference type="PANTHER" id="PTHR43537:SF53">
    <property type="entry name" value="HTH-TYPE TRANSCRIPTIONAL REPRESSOR NANR"/>
    <property type="match status" value="1"/>
</dbReference>
<sequence>MRNNETISKEDHIYNEIKSAIINRKIGPRTHLSEKQLAEVFNVSRTPVRQVLQRLQFEKFVEIMPNRGAFIYEPTLKEIEEIFQLRGLLEVEAVRLACQKATKEQLENLEMLTHKEDALYREDDYGKVLPIINEIHLGIVRLSGVELLSRFCKELIDLTSIYLAFYDNPSKDPKGPEEHRQIIRLIRQKREKEAQEACLSHLTRVKDLLVYQKGKETSTDMSNVFKPVF</sequence>
<protein>
    <submittedName>
        <fullName evidence="5">GntR family transcriptional regulator</fullName>
    </submittedName>
</protein>
<dbReference type="KEGG" id="dbc:MFMK1_002565"/>
<feature type="domain" description="HTH gntR-type" evidence="4">
    <location>
        <begin position="7"/>
        <end position="74"/>
    </location>
</feature>
<keyword evidence="6" id="KW-1185">Reference proteome</keyword>
<dbReference type="AlphaFoldDB" id="A0AAU0UR70"/>
<dbReference type="PROSITE" id="PS50949">
    <property type="entry name" value="HTH_GNTR"/>
    <property type="match status" value="1"/>
</dbReference>
<dbReference type="InterPro" id="IPR000524">
    <property type="entry name" value="Tscrpt_reg_HTH_GntR"/>
</dbReference>
<dbReference type="SUPFAM" id="SSF48008">
    <property type="entry name" value="GntR ligand-binding domain-like"/>
    <property type="match status" value="1"/>
</dbReference>
<dbReference type="InterPro" id="IPR011711">
    <property type="entry name" value="GntR_C"/>
</dbReference>
<dbReference type="InterPro" id="IPR036388">
    <property type="entry name" value="WH-like_DNA-bd_sf"/>
</dbReference>
<dbReference type="SUPFAM" id="SSF46785">
    <property type="entry name" value="Winged helix' DNA-binding domain"/>
    <property type="match status" value="1"/>
</dbReference>
<keyword evidence="3" id="KW-0804">Transcription</keyword>
<dbReference type="Gene3D" id="1.20.120.530">
    <property type="entry name" value="GntR ligand-binding domain-like"/>
    <property type="match status" value="1"/>
</dbReference>
<accession>A0AAU0UR70</accession>
<keyword evidence="2" id="KW-0238">DNA-binding</keyword>
<dbReference type="InterPro" id="IPR036390">
    <property type="entry name" value="WH_DNA-bd_sf"/>
</dbReference>
<evidence type="ECO:0000256" key="2">
    <source>
        <dbReference type="ARBA" id="ARBA00023125"/>
    </source>
</evidence>
<evidence type="ECO:0000256" key="1">
    <source>
        <dbReference type="ARBA" id="ARBA00023015"/>
    </source>
</evidence>
<dbReference type="SMART" id="SM00895">
    <property type="entry name" value="FCD"/>
    <property type="match status" value="1"/>
</dbReference>
<dbReference type="GO" id="GO:0003700">
    <property type="term" value="F:DNA-binding transcription factor activity"/>
    <property type="evidence" value="ECO:0007669"/>
    <property type="project" value="InterPro"/>
</dbReference>
<dbReference type="EMBL" id="CP121694">
    <property type="protein sequence ID" value="WRO22726.1"/>
    <property type="molecule type" value="Genomic_DNA"/>
</dbReference>
<evidence type="ECO:0000259" key="4">
    <source>
        <dbReference type="PROSITE" id="PS50949"/>
    </source>
</evidence>
<proteinExistence type="predicted"/>
<dbReference type="InterPro" id="IPR008920">
    <property type="entry name" value="TF_FadR/GntR_C"/>
</dbReference>
<dbReference type="SMART" id="SM00345">
    <property type="entry name" value="HTH_GNTR"/>
    <property type="match status" value="1"/>
</dbReference>
<evidence type="ECO:0000256" key="3">
    <source>
        <dbReference type="ARBA" id="ARBA00023163"/>
    </source>
</evidence>
<dbReference type="Gene3D" id="1.10.10.10">
    <property type="entry name" value="Winged helix-like DNA-binding domain superfamily/Winged helix DNA-binding domain"/>
    <property type="match status" value="1"/>
</dbReference>
<evidence type="ECO:0000313" key="6">
    <source>
        <dbReference type="Proteomes" id="UP001329915"/>
    </source>
</evidence>
<dbReference type="GO" id="GO:0003677">
    <property type="term" value="F:DNA binding"/>
    <property type="evidence" value="ECO:0007669"/>
    <property type="project" value="UniProtKB-KW"/>
</dbReference>
<dbReference type="Pfam" id="PF07729">
    <property type="entry name" value="FCD"/>
    <property type="match status" value="1"/>
</dbReference>
<gene>
    <name evidence="5" type="ORF">MFMK1_002565</name>
</gene>
<dbReference type="PANTHER" id="PTHR43537">
    <property type="entry name" value="TRANSCRIPTIONAL REGULATOR, GNTR FAMILY"/>
    <property type="match status" value="1"/>
</dbReference>
<keyword evidence="1" id="KW-0805">Transcription regulation</keyword>
<name>A0AAU0UR70_9FIRM</name>
<dbReference type="RefSeq" id="WP_366922128.1">
    <property type="nucleotide sequence ID" value="NZ_CP121694.1"/>
</dbReference>